<feature type="region of interest" description="Disordered" evidence="1">
    <location>
        <begin position="1"/>
        <end position="201"/>
    </location>
</feature>
<dbReference type="EMBL" id="KN819349">
    <property type="protein sequence ID" value="KIJ13727.1"/>
    <property type="molecule type" value="Genomic_DNA"/>
</dbReference>
<dbReference type="Proteomes" id="UP000053647">
    <property type="component" value="Unassembled WGS sequence"/>
</dbReference>
<proteinExistence type="predicted"/>
<reference evidence="2 3" key="1">
    <citation type="submission" date="2014-06" db="EMBL/GenBank/DDBJ databases">
        <authorList>
            <consortium name="DOE Joint Genome Institute"/>
            <person name="Kuo A."/>
            <person name="Kohler A."/>
            <person name="Nagy L.G."/>
            <person name="Floudas D."/>
            <person name="Copeland A."/>
            <person name="Barry K.W."/>
            <person name="Cichocki N."/>
            <person name="Veneault-Fourrey C."/>
            <person name="LaButti K."/>
            <person name="Lindquist E.A."/>
            <person name="Lipzen A."/>
            <person name="Lundell T."/>
            <person name="Morin E."/>
            <person name="Murat C."/>
            <person name="Sun H."/>
            <person name="Tunlid A."/>
            <person name="Henrissat B."/>
            <person name="Grigoriev I.V."/>
            <person name="Hibbett D.S."/>
            <person name="Martin F."/>
            <person name="Nordberg H.P."/>
            <person name="Cantor M.N."/>
            <person name="Hua S.X."/>
        </authorList>
    </citation>
    <scope>NUCLEOTIDE SEQUENCE [LARGE SCALE GENOMIC DNA]</scope>
    <source>
        <strain evidence="2 3">ATCC 200175</strain>
    </source>
</reference>
<sequence>MSSVTTSGNYSAPRHHLHDSSEPLPGLDAPGAAQTQGYPPESIERLQAGSDESDPVCPAKQRTGHIDSEDLTASQLGNGKCADGPGDSTAQHRGHGQRGHGIGGQGQRDQGQRDQGQRGQGQNAFNAERPLGVAPTPEGGVAIDGGAGLPQGRAGLGDKVIGKTQKVIGKYTNNPEMHEKGELRETGGKAATDGLARAAHD</sequence>
<keyword evidence="3" id="KW-1185">Reference proteome</keyword>
<dbReference type="HOGENOM" id="CLU_117766_0_0_1"/>
<name>A0A0C9U2C4_PAXIN</name>
<gene>
    <name evidence="2" type="ORF">PAXINDRAFT_116917</name>
</gene>
<evidence type="ECO:0000256" key="1">
    <source>
        <dbReference type="SAM" id="MobiDB-lite"/>
    </source>
</evidence>
<feature type="compositionally biased region" description="Polar residues" evidence="1">
    <location>
        <begin position="1"/>
        <end position="10"/>
    </location>
</feature>
<evidence type="ECO:0008006" key="4">
    <source>
        <dbReference type="Google" id="ProtNLM"/>
    </source>
</evidence>
<feature type="compositionally biased region" description="Basic and acidic residues" evidence="1">
    <location>
        <begin position="176"/>
        <end position="187"/>
    </location>
</feature>
<organism evidence="2 3">
    <name type="scientific">Paxillus involutus ATCC 200175</name>
    <dbReference type="NCBI Taxonomy" id="664439"/>
    <lineage>
        <taxon>Eukaryota</taxon>
        <taxon>Fungi</taxon>
        <taxon>Dikarya</taxon>
        <taxon>Basidiomycota</taxon>
        <taxon>Agaricomycotina</taxon>
        <taxon>Agaricomycetes</taxon>
        <taxon>Agaricomycetidae</taxon>
        <taxon>Boletales</taxon>
        <taxon>Paxilineae</taxon>
        <taxon>Paxillaceae</taxon>
        <taxon>Paxillus</taxon>
    </lineage>
</organism>
<evidence type="ECO:0000313" key="3">
    <source>
        <dbReference type="Proteomes" id="UP000053647"/>
    </source>
</evidence>
<reference evidence="3" key="2">
    <citation type="submission" date="2015-01" db="EMBL/GenBank/DDBJ databases">
        <title>Evolutionary Origins and Diversification of the Mycorrhizal Mutualists.</title>
        <authorList>
            <consortium name="DOE Joint Genome Institute"/>
            <consortium name="Mycorrhizal Genomics Consortium"/>
            <person name="Kohler A."/>
            <person name="Kuo A."/>
            <person name="Nagy L.G."/>
            <person name="Floudas D."/>
            <person name="Copeland A."/>
            <person name="Barry K.W."/>
            <person name="Cichocki N."/>
            <person name="Veneault-Fourrey C."/>
            <person name="LaButti K."/>
            <person name="Lindquist E.A."/>
            <person name="Lipzen A."/>
            <person name="Lundell T."/>
            <person name="Morin E."/>
            <person name="Murat C."/>
            <person name="Riley R."/>
            <person name="Ohm R."/>
            <person name="Sun H."/>
            <person name="Tunlid A."/>
            <person name="Henrissat B."/>
            <person name="Grigoriev I.V."/>
            <person name="Hibbett D.S."/>
            <person name="Martin F."/>
        </authorList>
    </citation>
    <scope>NUCLEOTIDE SEQUENCE [LARGE SCALE GENOMIC DNA]</scope>
    <source>
        <strain evidence="3">ATCC 200175</strain>
    </source>
</reference>
<accession>A0A0C9U2C4</accession>
<evidence type="ECO:0000313" key="2">
    <source>
        <dbReference type="EMBL" id="KIJ13727.1"/>
    </source>
</evidence>
<dbReference type="OrthoDB" id="3210574at2759"/>
<protein>
    <recommendedName>
        <fullName evidence="4">CsbD-like domain-containing protein</fullName>
    </recommendedName>
</protein>
<dbReference type="AlphaFoldDB" id="A0A0C9U2C4"/>